<dbReference type="EMBL" id="DTFF01000064">
    <property type="protein sequence ID" value="HGI88257.1"/>
    <property type="molecule type" value="Genomic_DNA"/>
</dbReference>
<evidence type="ECO:0000313" key="5">
    <source>
        <dbReference type="EMBL" id="HGI88257.1"/>
    </source>
</evidence>
<accession>A0A7C4BEA7</accession>
<protein>
    <submittedName>
        <fullName evidence="5">Class I SAM-dependent methyltransferase</fullName>
    </submittedName>
</protein>
<keyword evidence="3" id="KW-0949">S-adenosyl-L-methionine</keyword>
<evidence type="ECO:0000256" key="3">
    <source>
        <dbReference type="ARBA" id="ARBA00022691"/>
    </source>
</evidence>
<dbReference type="AlphaFoldDB" id="A0A7C4BEA7"/>
<evidence type="ECO:0000256" key="2">
    <source>
        <dbReference type="ARBA" id="ARBA00022679"/>
    </source>
</evidence>
<proteinExistence type="predicted"/>
<dbReference type="GO" id="GO:0016279">
    <property type="term" value="F:protein-lysine N-methyltransferase activity"/>
    <property type="evidence" value="ECO:0007669"/>
    <property type="project" value="InterPro"/>
</dbReference>
<dbReference type="GO" id="GO:0032259">
    <property type="term" value="P:methylation"/>
    <property type="evidence" value="ECO:0007669"/>
    <property type="project" value="UniProtKB-KW"/>
</dbReference>
<dbReference type="SUPFAM" id="SSF53335">
    <property type="entry name" value="S-adenosyl-L-methionine-dependent methyltransferases"/>
    <property type="match status" value="1"/>
</dbReference>
<comment type="caution">
    <text evidence="5">The sequence shown here is derived from an EMBL/GenBank/DDBJ whole genome shotgun (WGS) entry which is preliminary data.</text>
</comment>
<dbReference type="Pfam" id="PF13649">
    <property type="entry name" value="Methyltransf_25"/>
    <property type="match status" value="1"/>
</dbReference>
<name>A0A7C4BEA7_9CREN</name>
<feature type="domain" description="Methyltransferase" evidence="4">
    <location>
        <begin position="50"/>
        <end position="122"/>
    </location>
</feature>
<dbReference type="PANTHER" id="PTHR13610:SF11">
    <property type="entry name" value="METHYLTRANSFERASE DOMAIN-CONTAINING PROTEIN"/>
    <property type="match status" value="1"/>
</dbReference>
<reference evidence="5" key="1">
    <citation type="journal article" date="2020" name="mSystems">
        <title>Genome- and Community-Level Interaction Insights into Carbon Utilization and Element Cycling Functions of Hydrothermarchaeota in Hydrothermal Sediment.</title>
        <authorList>
            <person name="Zhou Z."/>
            <person name="Liu Y."/>
            <person name="Xu W."/>
            <person name="Pan J."/>
            <person name="Luo Z.H."/>
            <person name="Li M."/>
        </authorList>
    </citation>
    <scope>NUCLEOTIDE SEQUENCE [LARGE SCALE GENOMIC DNA]</scope>
    <source>
        <strain evidence="5">SpSt-732</strain>
    </source>
</reference>
<keyword evidence="1 5" id="KW-0489">Methyltransferase</keyword>
<dbReference type="InterPro" id="IPR026170">
    <property type="entry name" value="FAM173A/B"/>
</dbReference>
<keyword evidence="2 5" id="KW-0808">Transferase</keyword>
<gene>
    <name evidence="5" type="ORF">ENV14_07735</name>
</gene>
<evidence type="ECO:0000259" key="4">
    <source>
        <dbReference type="Pfam" id="PF13649"/>
    </source>
</evidence>
<dbReference type="Gene3D" id="3.40.50.150">
    <property type="entry name" value="Vaccinia Virus protein VP39"/>
    <property type="match status" value="1"/>
</dbReference>
<dbReference type="InterPro" id="IPR041698">
    <property type="entry name" value="Methyltransf_25"/>
</dbReference>
<dbReference type="CDD" id="cd02440">
    <property type="entry name" value="AdoMet_MTases"/>
    <property type="match status" value="1"/>
</dbReference>
<sequence>MCDLRSYEEVLGLASAYYEGARVPWVPTREELLDVIMRLANIKTTDAFYDLGCGDGRVVLKAVKEGVKRAVCVEINPMLIERARENAKAENLLDKIEFVNEDFFKVNLSNATVIYMYLLTSVNRALRPKLESELKDGTRVVTLDFEIPGWKPIQIVEVSLPMRTARLFLYIKGVSDR</sequence>
<dbReference type="PANTHER" id="PTHR13610">
    <property type="entry name" value="METHYLTRANSFERASE DOMAIN-CONTAINING PROTEIN"/>
    <property type="match status" value="1"/>
</dbReference>
<organism evidence="5">
    <name type="scientific">Ignisphaera aggregans</name>
    <dbReference type="NCBI Taxonomy" id="334771"/>
    <lineage>
        <taxon>Archaea</taxon>
        <taxon>Thermoproteota</taxon>
        <taxon>Thermoprotei</taxon>
        <taxon>Desulfurococcales</taxon>
        <taxon>Desulfurococcaceae</taxon>
        <taxon>Ignisphaera</taxon>
    </lineage>
</organism>
<evidence type="ECO:0000256" key="1">
    <source>
        <dbReference type="ARBA" id="ARBA00022603"/>
    </source>
</evidence>
<dbReference type="InterPro" id="IPR029063">
    <property type="entry name" value="SAM-dependent_MTases_sf"/>
</dbReference>